<keyword evidence="3" id="KW-1185">Reference proteome</keyword>
<feature type="compositionally biased region" description="Basic and acidic residues" evidence="1">
    <location>
        <begin position="10"/>
        <end position="19"/>
    </location>
</feature>
<reference evidence="2 3" key="1">
    <citation type="journal article" date="2012" name="J. Bacteriol.">
        <title>Draft Genome Sequence of Mesorhizobium alhagi CCNWXJ12-2T, a Novel Salt-Resistant Species Isolated from the Desert of Northwestern China.</title>
        <authorList>
            <person name="Zhou M."/>
            <person name="Chen W."/>
            <person name="Chen H."/>
            <person name="Wei G."/>
        </authorList>
    </citation>
    <scope>NUCLEOTIDE SEQUENCE [LARGE SCALE GENOMIC DNA]</scope>
    <source>
        <strain evidence="2 3">CCNWXJ12-2</strain>
    </source>
</reference>
<evidence type="ECO:0000313" key="2">
    <source>
        <dbReference type="EMBL" id="EHK52689.1"/>
    </source>
</evidence>
<evidence type="ECO:0000313" key="3">
    <source>
        <dbReference type="Proteomes" id="UP000003250"/>
    </source>
</evidence>
<dbReference type="PATRIC" id="fig|1107882.3.peg.6571"/>
<dbReference type="EMBL" id="AHAM01000307">
    <property type="protein sequence ID" value="EHK52689.1"/>
    <property type="molecule type" value="Genomic_DNA"/>
</dbReference>
<dbReference type="RefSeq" id="WP_008840359.1">
    <property type="nucleotide sequence ID" value="NZ_AHAM01000307.1"/>
</dbReference>
<dbReference type="Proteomes" id="UP000003250">
    <property type="component" value="Unassembled WGS sequence"/>
</dbReference>
<proteinExistence type="predicted"/>
<name>H0I2V2_9HYPH</name>
<organism evidence="2 3">
    <name type="scientific">Mesorhizobium alhagi CCNWXJ12-2</name>
    <dbReference type="NCBI Taxonomy" id="1107882"/>
    <lineage>
        <taxon>Bacteria</taxon>
        <taxon>Pseudomonadati</taxon>
        <taxon>Pseudomonadota</taxon>
        <taxon>Alphaproteobacteria</taxon>
        <taxon>Hyphomicrobiales</taxon>
        <taxon>Phyllobacteriaceae</taxon>
        <taxon>Allomesorhizobium</taxon>
    </lineage>
</organism>
<accession>H0I2V2</accession>
<feature type="region of interest" description="Disordered" evidence="1">
    <location>
        <begin position="38"/>
        <end position="75"/>
    </location>
</feature>
<sequence>MTTGPTGQKRPADEAARELETDDSEECFDRILKKVARSNPREAADRRAVEEAKAARARKIANAPPKNGRRKQVAK</sequence>
<dbReference type="AlphaFoldDB" id="H0I2V2"/>
<evidence type="ECO:0000256" key="1">
    <source>
        <dbReference type="SAM" id="MobiDB-lite"/>
    </source>
</evidence>
<protein>
    <submittedName>
        <fullName evidence="2">Uncharacterized protein</fullName>
    </submittedName>
</protein>
<feature type="region of interest" description="Disordered" evidence="1">
    <location>
        <begin position="1"/>
        <end position="24"/>
    </location>
</feature>
<gene>
    <name evidence="2" type="ORF">MAXJ12_34039</name>
</gene>
<feature type="compositionally biased region" description="Basic and acidic residues" evidence="1">
    <location>
        <begin position="39"/>
        <end position="54"/>
    </location>
</feature>